<name>A0A699IV77_TANCI</name>
<comment type="caution">
    <text evidence="2">The sequence shown here is derived from an EMBL/GenBank/DDBJ whole genome shotgun (WGS) entry which is preliminary data.</text>
</comment>
<dbReference type="InterPro" id="IPR057670">
    <property type="entry name" value="SH3_retrovirus"/>
</dbReference>
<sequence>MTFNQYKDAKTMFAAIETRFCKNEATKKTQKTLLKQLYENFIAAGTKSLDLIFNRLQKLVSQLAVLGVFFSQEDLNLIFLRSLPSKWNTHVVRGTTSTNTSSQNMAFMSSPSPNSTNEVPTVFEVSTASPQVSTANLSDATVYAFLANQPNRSQLVHEDLEQIHEDDLEEIDLKWQVELLSMRAKRPVNPKRNFQRRATYNNRNFFKKVNTAKEKVNTAKPNSAVLNAVRANKGKAVKASACWVWRPIKLDSASIILKKHTYIDARGRSKSEIYAISLNSRSLMEGMLHLGEELNVVRLLMCDKKNSVLFTDTKCFVLSPDFELADEVMSYLKVMNEFYEEKGIKREYSVARTPQHYGVAERRNRTLIEAARTMLADSKLLITFWAKAINTACYVQNRVLVVKPHFKTPYELFRDEGFFVGYSTNSKAFRVYNTKTRKAEENLHIKFLKNKPLIAGDRPKWLFDIDTLTESINYVPVIA</sequence>
<dbReference type="PANTHER" id="PTHR42648:SF32">
    <property type="entry name" value="RIBONUCLEASE H-LIKE DOMAIN, GAG-PRE-INTEGRASE DOMAIN PROTEIN-RELATED"/>
    <property type="match status" value="1"/>
</dbReference>
<dbReference type="EMBL" id="BKCJ010337599">
    <property type="protein sequence ID" value="GEZ88794.1"/>
    <property type="molecule type" value="Genomic_DNA"/>
</dbReference>
<feature type="non-terminal residue" evidence="2">
    <location>
        <position position="479"/>
    </location>
</feature>
<evidence type="ECO:0000259" key="1">
    <source>
        <dbReference type="PROSITE" id="PS50994"/>
    </source>
</evidence>
<organism evidence="2">
    <name type="scientific">Tanacetum cinerariifolium</name>
    <name type="common">Dalmatian daisy</name>
    <name type="synonym">Chrysanthemum cinerariifolium</name>
    <dbReference type="NCBI Taxonomy" id="118510"/>
    <lineage>
        <taxon>Eukaryota</taxon>
        <taxon>Viridiplantae</taxon>
        <taxon>Streptophyta</taxon>
        <taxon>Embryophyta</taxon>
        <taxon>Tracheophyta</taxon>
        <taxon>Spermatophyta</taxon>
        <taxon>Magnoliopsida</taxon>
        <taxon>eudicotyledons</taxon>
        <taxon>Gunneridae</taxon>
        <taxon>Pentapetalae</taxon>
        <taxon>asterids</taxon>
        <taxon>campanulids</taxon>
        <taxon>Asterales</taxon>
        <taxon>Asteraceae</taxon>
        <taxon>Asteroideae</taxon>
        <taxon>Anthemideae</taxon>
        <taxon>Anthemidinae</taxon>
        <taxon>Tanacetum</taxon>
    </lineage>
</organism>
<dbReference type="InterPro" id="IPR036397">
    <property type="entry name" value="RNaseH_sf"/>
</dbReference>
<accession>A0A699IV77</accession>
<dbReference type="Gene3D" id="3.30.420.10">
    <property type="entry name" value="Ribonuclease H-like superfamily/Ribonuclease H"/>
    <property type="match status" value="1"/>
</dbReference>
<proteinExistence type="predicted"/>
<dbReference type="PANTHER" id="PTHR42648">
    <property type="entry name" value="TRANSPOSASE, PUTATIVE-RELATED"/>
    <property type="match status" value="1"/>
</dbReference>
<protein>
    <recommendedName>
        <fullName evidence="1">Integrase catalytic domain-containing protein</fullName>
    </recommendedName>
</protein>
<dbReference type="Pfam" id="PF25597">
    <property type="entry name" value="SH3_retrovirus"/>
    <property type="match status" value="1"/>
</dbReference>
<dbReference type="PROSITE" id="PS50994">
    <property type="entry name" value="INTEGRASE"/>
    <property type="match status" value="1"/>
</dbReference>
<dbReference type="SUPFAM" id="SSF53098">
    <property type="entry name" value="Ribonuclease H-like"/>
    <property type="match status" value="1"/>
</dbReference>
<evidence type="ECO:0000313" key="2">
    <source>
        <dbReference type="EMBL" id="GEZ88794.1"/>
    </source>
</evidence>
<dbReference type="AlphaFoldDB" id="A0A699IV77"/>
<dbReference type="InterPro" id="IPR001584">
    <property type="entry name" value="Integrase_cat-core"/>
</dbReference>
<dbReference type="GO" id="GO:0003676">
    <property type="term" value="F:nucleic acid binding"/>
    <property type="evidence" value="ECO:0007669"/>
    <property type="project" value="InterPro"/>
</dbReference>
<gene>
    <name evidence="2" type="ORF">Tci_560767</name>
</gene>
<feature type="domain" description="Integrase catalytic" evidence="1">
    <location>
        <begin position="320"/>
        <end position="417"/>
    </location>
</feature>
<dbReference type="InterPro" id="IPR039537">
    <property type="entry name" value="Retrotran_Ty1/copia-like"/>
</dbReference>
<reference evidence="2" key="1">
    <citation type="journal article" date="2019" name="Sci. Rep.">
        <title>Draft genome of Tanacetum cinerariifolium, the natural source of mosquito coil.</title>
        <authorList>
            <person name="Yamashiro T."/>
            <person name="Shiraishi A."/>
            <person name="Satake H."/>
            <person name="Nakayama K."/>
        </authorList>
    </citation>
    <scope>NUCLEOTIDE SEQUENCE</scope>
</reference>
<dbReference type="GO" id="GO:0015074">
    <property type="term" value="P:DNA integration"/>
    <property type="evidence" value="ECO:0007669"/>
    <property type="project" value="InterPro"/>
</dbReference>
<dbReference type="InterPro" id="IPR012337">
    <property type="entry name" value="RNaseH-like_sf"/>
</dbReference>
<dbReference type="Pfam" id="PF14223">
    <property type="entry name" value="Retrotran_gag_2"/>
    <property type="match status" value="1"/>
</dbReference>